<evidence type="ECO:0000313" key="3">
    <source>
        <dbReference type="Proteomes" id="UP000297549"/>
    </source>
</evidence>
<dbReference type="EMBL" id="SRLC01000001">
    <property type="protein sequence ID" value="TGE25391.1"/>
    <property type="molecule type" value="Genomic_DNA"/>
</dbReference>
<dbReference type="RefSeq" id="WP_135462968.1">
    <property type="nucleotide sequence ID" value="NZ_SRLC01000001.1"/>
</dbReference>
<dbReference type="Proteomes" id="UP000297549">
    <property type="component" value="Unassembled WGS sequence"/>
</dbReference>
<sequence length="224" mass="25122">MAAYELKHFDREDIEAVLAQAERSFNIRFVSNELTHLSTFGELCDYITTKIPLDHSGNCTSQQAFYKLRQALANTLPTATSVIAPSTLLTDLLPPKGRRQTVQQIERSLGFQINLLSPPVWLLAILFFSALASLVSLPFSGQVGLAGFILSALGFRLAYRFASNTLQLQTVAQVAEQMTREHYLHSRRNPSTFNRAEVTKVLTDLFATELELDKALLTRETRFV</sequence>
<evidence type="ECO:0000313" key="2">
    <source>
        <dbReference type="EMBL" id="TGE25391.1"/>
    </source>
</evidence>
<reference evidence="2 3" key="1">
    <citation type="submission" date="2019-04" db="EMBL/GenBank/DDBJ databases">
        <authorList>
            <person name="Feng G."/>
            <person name="Zhang J."/>
            <person name="Zhu H."/>
        </authorList>
    </citation>
    <scope>NUCLEOTIDE SEQUENCE [LARGE SCALE GENOMIC DNA]</scope>
    <source>
        <strain evidence="2 3">JCM 31653</strain>
    </source>
</reference>
<name>A0A4Z0Q8J7_9BACT</name>
<dbReference type="AlphaFoldDB" id="A0A4Z0Q8J7"/>
<proteinExistence type="predicted"/>
<protein>
    <submittedName>
        <fullName evidence="2">Uncharacterized protein</fullName>
    </submittedName>
</protein>
<evidence type="ECO:0000256" key="1">
    <source>
        <dbReference type="SAM" id="Phobius"/>
    </source>
</evidence>
<accession>A0A4Z0Q8J7</accession>
<keyword evidence="1" id="KW-0812">Transmembrane</keyword>
<organism evidence="2 3">
    <name type="scientific">Hymenobacter aquaticus</name>
    <dbReference type="NCBI Taxonomy" id="1867101"/>
    <lineage>
        <taxon>Bacteria</taxon>
        <taxon>Pseudomonadati</taxon>
        <taxon>Bacteroidota</taxon>
        <taxon>Cytophagia</taxon>
        <taxon>Cytophagales</taxon>
        <taxon>Hymenobacteraceae</taxon>
        <taxon>Hymenobacter</taxon>
    </lineage>
</organism>
<keyword evidence="1" id="KW-0472">Membrane</keyword>
<keyword evidence="3" id="KW-1185">Reference proteome</keyword>
<dbReference type="OrthoDB" id="668798at2"/>
<keyword evidence="1" id="KW-1133">Transmembrane helix</keyword>
<feature type="transmembrane region" description="Helical" evidence="1">
    <location>
        <begin position="141"/>
        <end position="159"/>
    </location>
</feature>
<comment type="caution">
    <text evidence="2">The sequence shown here is derived from an EMBL/GenBank/DDBJ whole genome shotgun (WGS) entry which is preliminary data.</text>
</comment>
<feature type="transmembrane region" description="Helical" evidence="1">
    <location>
        <begin position="115"/>
        <end position="135"/>
    </location>
</feature>
<gene>
    <name evidence="2" type="ORF">E5K00_09435</name>
</gene>